<protein>
    <submittedName>
        <fullName evidence="2">Putative membrane protein (TIGR02234 family)</fullName>
    </submittedName>
</protein>
<keyword evidence="1" id="KW-1133">Transmembrane helix</keyword>
<gene>
    <name evidence="2" type="ORF">BJZ21_001594</name>
</gene>
<dbReference type="Proteomes" id="UP000535511">
    <property type="component" value="Unassembled WGS sequence"/>
</dbReference>
<keyword evidence="3" id="KW-1185">Reference proteome</keyword>
<dbReference type="InterPro" id="IPR019051">
    <property type="entry name" value="Trp_biosyn_TM_oprn/chp"/>
</dbReference>
<dbReference type="RefSeq" id="WP_179663249.1">
    <property type="nucleotide sequence ID" value="NZ_JACCBG010000001.1"/>
</dbReference>
<comment type="caution">
    <text evidence="2">The sequence shown here is derived from an EMBL/GenBank/DDBJ whole genome shotgun (WGS) entry which is preliminary data.</text>
</comment>
<keyword evidence="1" id="KW-0472">Membrane</keyword>
<evidence type="ECO:0000313" key="2">
    <source>
        <dbReference type="EMBL" id="NYD41511.1"/>
    </source>
</evidence>
<feature type="transmembrane region" description="Helical" evidence="1">
    <location>
        <begin position="88"/>
        <end position="112"/>
    </location>
</feature>
<evidence type="ECO:0000313" key="3">
    <source>
        <dbReference type="Proteomes" id="UP000535511"/>
    </source>
</evidence>
<dbReference type="AlphaFoldDB" id="A0A7Y9JAU9"/>
<accession>A0A7Y9JAU9</accession>
<reference evidence="2 3" key="1">
    <citation type="submission" date="2020-07" db="EMBL/GenBank/DDBJ databases">
        <title>Sequencing the genomes of 1000 actinobacteria strains.</title>
        <authorList>
            <person name="Klenk H.-P."/>
        </authorList>
    </citation>
    <scope>NUCLEOTIDE SEQUENCE [LARGE SCALE GENOMIC DNA]</scope>
    <source>
        <strain evidence="2 3">DSM 21350</strain>
    </source>
</reference>
<feature type="transmembrane region" description="Helical" evidence="1">
    <location>
        <begin position="132"/>
        <end position="155"/>
    </location>
</feature>
<evidence type="ECO:0000256" key="1">
    <source>
        <dbReference type="SAM" id="Phobius"/>
    </source>
</evidence>
<dbReference type="EMBL" id="JACCBG010000001">
    <property type="protein sequence ID" value="NYD41511.1"/>
    <property type="molecule type" value="Genomic_DNA"/>
</dbReference>
<keyword evidence="1" id="KW-0812">Transmembrane</keyword>
<proteinExistence type="predicted"/>
<feature type="transmembrane region" description="Helical" evidence="1">
    <location>
        <begin position="61"/>
        <end position="81"/>
    </location>
</feature>
<dbReference type="Pfam" id="PF09534">
    <property type="entry name" value="Trp_oprn_chp"/>
    <property type="match status" value="1"/>
</dbReference>
<organism evidence="2 3">
    <name type="scientific">Nocardioides panaciterrulae</name>
    <dbReference type="NCBI Taxonomy" id="661492"/>
    <lineage>
        <taxon>Bacteria</taxon>
        <taxon>Bacillati</taxon>
        <taxon>Actinomycetota</taxon>
        <taxon>Actinomycetes</taxon>
        <taxon>Propionibacteriales</taxon>
        <taxon>Nocardioidaceae</taxon>
        <taxon>Nocardioides</taxon>
    </lineage>
</organism>
<name>A0A7Y9JAU9_9ACTN</name>
<sequence length="206" mass="20738">MADPAAPGRDPRRRTFGPVVLLGLAAATLTAVAGNQPWAQGHGQAADRLAGMPLADEAGKVPAAGAIALVVLACWGVVLVTRGRVRRAVAALGVVASLGVLVVVVTGWSSAVTGLRADLTEVGTVGAVDHTVWLWLAGLGALASLAATVLAVRWAPGWPEMGSRYDAPTAGGGAAAADLVDPADRSSLDLWKAMDEGRDPTSGPAE</sequence>